<organism evidence="1 2">
    <name type="scientific">Dactylosporangium sucinum</name>
    <dbReference type="NCBI Taxonomy" id="1424081"/>
    <lineage>
        <taxon>Bacteria</taxon>
        <taxon>Bacillati</taxon>
        <taxon>Actinomycetota</taxon>
        <taxon>Actinomycetes</taxon>
        <taxon>Micromonosporales</taxon>
        <taxon>Micromonosporaceae</taxon>
        <taxon>Dactylosporangium</taxon>
    </lineage>
</organism>
<gene>
    <name evidence="1" type="ORF">GCM10007977_094710</name>
</gene>
<dbReference type="RefSeq" id="WP_190256635.1">
    <property type="nucleotide sequence ID" value="NZ_BMPI01000077.1"/>
</dbReference>
<evidence type="ECO:0000313" key="2">
    <source>
        <dbReference type="Proteomes" id="UP000642070"/>
    </source>
</evidence>
<dbReference type="AlphaFoldDB" id="A0A917X577"/>
<reference evidence="1" key="1">
    <citation type="journal article" date="2014" name="Int. J. Syst. Evol. Microbiol.">
        <title>Complete genome sequence of Corynebacterium casei LMG S-19264T (=DSM 44701T), isolated from a smear-ripened cheese.</title>
        <authorList>
            <consortium name="US DOE Joint Genome Institute (JGI-PGF)"/>
            <person name="Walter F."/>
            <person name="Albersmeier A."/>
            <person name="Kalinowski J."/>
            <person name="Ruckert C."/>
        </authorList>
    </citation>
    <scope>NUCLEOTIDE SEQUENCE</scope>
    <source>
        <strain evidence="1">JCM 19831</strain>
    </source>
</reference>
<comment type="caution">
    <text evidence="1">The sequence shown here is derived from an EMBL/GenBank/DDBJ whole genome shotgun (WGS) entry which is preliminary data.</text>
</comment>
<dbReference type="EMBL" id="BMPI01000077">
    <property type="protein sequence ID" value="GGM78249.1"/>
    <property type="molecule type" value="Genomic_DNA"/>
</dbReference>
<protein>
    <submittedName>
        <fullName evidence="1">Uncharacterized protein</fullName>
    </submittedName>
</protein>
<keyword evidence="2" id="KW-1185">Reference proteome</keyword>
<accession>A0A917X577</accession>
<proteinExistence type="predicted"/>
<dbReference type="Proteomes" id="UP000642070">
    <property type="component" value="Unassembled WGS sequence"/>
</dbReference>
<name>A0A917X577_9ACTN</name>
<evidence type="ECO:0000313" key="1">
    <source>
        <dbReference type="EMBL" id="GGM78249.1"/>
    </source>
</evidence>
<reference evidence="1" key="2">
    <citation type="submission" date="2020-09" db="EMBL/GenBank/DDBJ databases">
        <authorList>
            <person name="Sun Q."/>
            <person name="Ohkuma M."/>
        </authorList>
    </citation>
    <scope>NUCLEOTIDE SEQUENCE</scope>
    <source>
        <strain evidence="1">JCM 19831</strain>
    </source>
</reference>
<sequence length="73" mass="7673">MSHIVRSDSVLARTAAELLSRHRWSPEGDATCPACDRPAPCPAARHADLVLAAAPGLTEPAPLPERRPALLAA</sequence>